<dbReference type="RefSeq" id="WP_025045624.1">
    <property type="nucleotide sequence ID" value="NZ_JACBZG010000001.1"/>
</dbReference>
<name>A0AAE2VZG9_9RHOB</name>
<feature type="transmembrane region" description="Helical" evidence="1">
    <location>
        <begin position="58"/>
        <end position="77"/>
    </location>
</feature>
<keyword evidence="1" id="KW-1133">Transmembrane helix</keyword>
<dbReference type="GeneID" id="93913668"/>
<evidence type="ECO:0000313" key="2">
    <source>
        <dbReference type="EMBL" id="MBM1714428.1"/>
    </source>
</evidence>
<keyword evidence="3" id="KW-1185">Reference proteome</keyword>
<proteinExistence type="predicted"/>
<dbReference type="AlphaFoldDB" id="A0AAE2VZG9"/>
<feature type="transmembrane region" description="Helical" evidence="1">
    <location>
        <begin position="211"/>
        <end position="230"/>
    </location>
</feature>
<reference evidence="2 3" key="1">
    <citation type="submission" date="2021-01" db="EMBL/GenBank/DDBJ databases">
        <title>Diatom-associated Roseobacters Show Island Model of Population Structure.</title>
        <authorList>
            <person name="Qu L."/>
            <person name="Feng X."/>
            <person name="Chen Y."/>
            <person name="Li L."/>
            <person name="Wang X."/>
            <person name="Hu Z."/>
            <person name="Wang H."/>
            <person name="Luo H."/>
        </authorList>
    </citation>
    <scope>NUCLEOTIDE SEQUENCE [LARGE SCALE GENOMIC DNA]</scope>
    <source>
        <strain evidence="2 3">TR60-84</strain>
    </source>
</reference>
<gene>
    <name evidence="2" type="ORF">JQV55_12735</name>
</gene>
<dbReference type="EMBL" id="JAFBRM010000003">
    <property type="protein sequence ID" value="MBM1714428.1"/>
    <property type="molecule type" value="Genomic_DNA"/>
</dbReference>
<feature type="transmembrane region" description="Helical" evidence="1">
    <location>
        <begin position="106"/>
        <end position="132"/>
    </location>
</feature>
<keyword evidence="1" id="KW-0812">Transmembrane</keyword>
<comment type="caution">
    <text evidence="2">The sequence shown here is derived from an EMBL/GenBank/DDBJ whole genome shotgun (WGS) entry which is preliminary data.</text>
</comment>
<feature type="transmembrane region" description="Helical" evidence="1">
    <location>
        <begin position="153"/>
        <end position="174"/>
    </location>
</feature>
<protein>
    <submittedName>
        <fullName evidence="2">Zinc transporter</fullName>
    </submittedName>
</protein>
<feature type="transmembrane region" description="Helical" evidence="1">
    <location>
        <begin position="180"/>
        <end position="199"/>
    </location>
</feature>
<keyword evidence="1" id="KW-0472">Membrane</keyword>
<accession>A0AAE2VZG9</accession>
<evidence type="ECO:0000313" key="3">
    <source>
        <dbReference type="Proteomes" id="UP000732193"/>
    </source>
</evidence>
<feature type="transmembrane region" description="Helical" evidence="1">
    <location>
        <begin position="33"/>
        <end position="51"/>
    </location>
</feature>
<dbReference type="Proteomes" id="UP000732193">
    <property type="component" value="Unassembled WGS sequence"/>
</dbReference>
<organism evidence="2 3">
    <name type="scientific">Sulfitobacter geojensis</name>
    <dbReference type="NCBI Taxonomy" id="1342299"/>
    <lineage>
        <taxon>Bacteria</taxon>
        <taxon>Pseudomonadati</taxon>
        <taxon>Pseudomonadota</taxon>
        <taxon>Alphaproteobacteria</taxon>
        <taxon>Rhodobacterales</taxon>
        <taxon>Roseobacteraceae</taxon>
        <taxon>Sulfitobacter</taxon>
    </lineage>
</organism>
<evidence type="ECO:0000256" key="1">
    <source>
        <dbReference type="SAM" id="Phobius"/>
    </source>
</evidence>
<sequence length="231" mass="23415">MLIVAVICATSGALILGAAWGLWGRFPAKLEGFLVAMAGGALIISVVSELLEPASEKAALWLVLAAFGCGSVVFTAVDTWIDNRVGEDSGAGLLAAIVLDGIPENVALGVVLITVEPMAVLALAGSIFLSNLPEAAGGAREMANNGWSRGKILGVWALTAAVLSAAAILGYLLLSPVAEIPLAIIQAFAAGAVVSSLATEVFPKAYKQDQELTGIAVAIGVILAFALHQIG</sequence>